<dbReference type="OrthoDB" id="7466at2157"/>
<dbReference type="PANTHER" id="PTHR43798">
    <property type="entry name" value="MONOACYLGLYCEROL LIPASE"/>
    <property type="match status" value="1"/>
</dbReference>
<sequence>MTTGITSERVELSVDGEDVDIHYRTGGEGPPLVFLHGIGLDAATVSWRHALPALAPERTVYAPDLPGHGDSDKPDRAYTTDYYLETVAEFIDALGIEEPAVAGLSMGGAIALGHTLDGGPVERLVLVDSYGLGADAYWRTAASSVLQTPILGNMLWQGVGSSQTAIRNSLRSMGPGEPPQQLVEDLDSAVDRQTVRAMRRWQRSEFQWCGFRTDYSDRLDEIDVPTLLVHGAVDPLLPRRWSERAAGAVTDSTLRIFEDCGHCPPREHPDRFNRAVRAFC</sequence>
<dbReference type="Proteomes" id="UP000304382">
    <property type="component" value="Unassembled WGS sequence"/>
</dbReference>
<feature type="domain" description="AB hydrolase-1" evidence="2">
    <location>
        <begin position="32"/>
        <end position="275"/>
    </location>
</feature>
<evidence type="ECO:0000259" key="2">
    <source>
        <dbReference type="Pfam" id="PF12697"/>
    </source>
</evidence>
<dbReference type="GO" id="GO:0016020">
    <property type="term" value="C:membrane"/>
    <property type="evidence" value="ECO:0007669"/>
    <property type="project" value="TreeGrafter"/>
</dbReference>
<accession>A0A4C2EMZ1</accession>
<gene>
    <name evidence="3" type="ORF">Harman_15140</name>
</gene>
<dbReference type="RefSeq" id="WP_137683215.1">
    <property type="nucleotide sequence ID" value="NZ_BIXZ01000002.1"/>
</dbReference>
<dbReference type="InterPro" id="IPR029058">
    <property type="entry name" value="AB_hydrolase_fold"/>
</dbReference>
<comment type="caution">
    <text evidence="3">The sequence shown here is derived from an EMBL/GenBank/DDBJ whole genome shotgun (WGS) entry which is preliminary data.</text>
</comment>
<proteinExistence type="predicted"/>
<keyword evidence="4" id="KW-1185">Reference proteome</keyword>
<name>A0A4C2EMZ1_9EURY</name>
<keyword evidence="1 3" id="KW-0378">Hydrolase</keyword>
<protein>
    <submittedName>
        <fullName evidence="3">Alpha/beta hydrolase</fullName>
    </submittedName>
</protein>
<dbReference type="GO" id="GO:0016787">
    <property type="term" value="F:hydrolase activity"/>
    <property type="evidence" value="ECO:0007669"/>
    <property type="project" value="UniProtKB-KW"/>
</dbReference>
<dbReference type="SUPFAM" id="SSF53474">
    <property type="entry name" value="alpha/beta-Hydrolases"/>
    <property type="match status" value="1"/>
</dbReference>
<evidence type="ECO:0000313" key="3">
    <source>
        <dbReference type="EMBL" id="GCF13579.1"/>
    </source>
</evidence>
<dbReference type="AlphaFoldDB" id="A0A4C2EMZ1"/>
<evidence type="ECO:0000313" key="4">
    <source>
        <dbReference type="Proteomes" id="UP000304382"/>
    </source>
</evidence>
<reference evidence="3 4" key="1">
    <citation type="submission" date="2019-02" db="EMBL/GenBank/DDBJ databases">
        <title>Haloarcula mannanilyticum sp. nov., a mannan degrading haloarchaeon isolated from commercial salt.</title>
        <authorList>
            <person name="Enomoto S."/>
            <person name="Shimane Y."/>
            <person name="Kamekura M."/>
            <person name="Ito T."/>
            <person name="Moriya O."/>
            <person name="Ihara K."/>
            <person name="Takahashi-Ando N."/>
            <person name="Fukushima Y."/>
            <person name="Yoshida Y."/>
            <person name="Usama R."/>
            <person name="Takai K."/>
            <person name="Minegishi H."/>
        </authorList>
    </citation>
    <scope>NUCLEOTIDE SEQUENCE [LARGE SCALE GENOMIC DNA]</scope>
    <source>
        <strain evidence="3 4">MD130-1</strain>
    </source>
</reference>
<dbReference type="EMBL" id="BIXZ01000002">
    <property type="protein sequence ID" value="GCF13579.1"/>
    <property type="molecule type" value="Genomic_DNA"/>
</dbReference>
<dbReference type="InterPro" id="IPR050266">
    <property type="entry name" value="AB_hydrolase_sf"/>
</dbReference>
<dbReference type="PRINTS" id="PR00111">
    <property type="entry name" value="ABHYDROLASE"/>
</dbReference>
<dbReference type="Pfam" id="PF12697">
    <property type="entry name" value="Abhydrolase_6"/>
    <property type="match status" value="1"/>
</dbReference>
<dbReference type="Gene3D" id="3.40.50.1820">
    <property type="entry name" value="alpha/beta hydrolase"/>
    <property type="match status" value="1"/>
</dbReference>
<dbReference type="InterPro" id="IPR000073">
    <property type="entry name" value="AB_hydrolase_1"/>
</dbReference>
<evidence type="ECO:0000256" key="1">
    <source>
        <dbReference type="ARBA" id="ARBA00022801"/>
    </source>
</evidence>
<dbReference type="PANTHER" id="PTHR43798:SF31">
    <property type="entry name" value="AB HYDROLASE SUPERFAMILY PROTEIN YCLE"/>
    <property type="match status" value="1"/>
</dbReference>
<organism evidence="3 4">
    <name type="scientific">Haloarcula mannanilytica</name>
    <dbReference type="NCBI Taxonomy" id="2509225"/>
    <lineage>
        <taxon>Archaea</taxon>
        <taxon>Methanobacteriati</taxon>
        <taxon>Methanobacteriota</taxon>
        <taxon>Stenosarchaea group</taxon>
        <taxon>Halobacteria</taxon>
        <taxon>Halobacteriales</taxon>
        <taxon>Haloarculaceae</taxon>
        <taxon>Haloarcula</taxon>
    </lineage>
</organism>